<feature type="region of interest" description="Disordered" evidence="4">
    <location>
        <begin position="86"/>
        <end position="109"/>
    </location>
</feature>
<protein>
    <submittedName>
        <fullName evidence="6">Multisubstrate pseudouridine synthase 7</fullName>
    </submittedName>
</protein>
<dbReference type="InterPro" id="IPR042214">
    <property type="entry name" value="TruD_catalytic"/>
</dbReference>
<dbReference type="GO" id="GO:0009982">
    <property type="term" value="F:pseudouridine synthase activity"/>
    <property type="evidence" value="ECO:0007669"/>
    <property type="project" value="InterPro"/>
</dbReference>
<feature type="domain" description="TRUD" evidence="5">
    <location>
        <begin position="339"/>
        <end position="583"/>
    </location>
</feature>
<dbReference type="InterPro" id="IPR001656">
    <property type="entry name" value="PsdUridine_synth_TruD"/>
</dbReference>
<dbReference type="InterPro" id="IPR020119">
    <property type="entry name" value="PsdUridine_synth_TruD_CS"/>
</dbReference>
<evidence type="ECO:0000313" key="7">
    <source>
        <dbReference type="Proteomes" id="UP000501346"/>
    </source>
</evidence>
<organism evidence="6 7">
    <name type="scientific">Saccharomyces pastorianus</name>
    <name type="common">Lager yeast</name>
    <name type="synonym">Saccharomyces cerevisiae x Saccharomyces eubayanus</name>
    <dbReference type="NCBI Taxonomy" id="27292"/>
    <lineage>
        <taxon>Eukaryota</taxon>
        <taxon>Fungi</taxon>
        <taxon>Dikarya</taxon>
        <taxon>Ascomycota</taxon>
        <taxon>Saccharomycotina</taxon>
        <taxon>Saccharomycetes</taxon>
        <taxon>Saccharomycetales</taxon>
        <taxon>Saccharomycetaceae</taxon>
        <taxon>Saccharomyces</taxon>
    </lineage>
</organism>
<dbReference type="Pfam" id="PF01142">
    <property type="entry name" value="TruD"/>
    <property type="match status" value="1"/>
</dbReference>
<dbReference type="CDD" id="cd02576">
    <property type="entry name" value="PseudoU_synth_ScPUS7"/>
    <property type="match status" value="1"/>
</dbReference>
<dbReference type="InterPro" id="IPR020103">
    <property type="entry name" value="PsdUridine_synth_cat_dom_sf"/>
</dbReference>
<dbReference type="PROSITE" id="PS50984">
    <property type="entry name" value="TRUD"/>
    <property type="match status" value="1"/>
</dbReference>
<dbReference type="NCBIfam" id="TIGR00094">
    <property type="entry name" value="tRNA_TruD_broad"/>
    <property type="match status" value="1"/>
</dbReference>
<dbReference type="GO" id="GO:0001522">
    <property type="term" value="P:pseudouridine synthesis"/>
    <property type="evidence" value="ECO:0007669"/>
    <property type="project" value="InterPro"/>
</dbReference>
<dbReference type="PANTHER" id="PTHR13326:SF21">
    <property type="entry name" value="PSEUDOURIDYLATE SYNTHASE PUS7L"/>
    <property type="match status" value="1"/>
</dbReference>
<evidence type="ECO:0000256" key="2">
    <source>
        <dbReference type="ARBA" id="ARBA00022694"/>
    </source>
</evidence>
<gene>
    <name evidence="6" type="primary">PUS7_2</name>
    <name evidence="6" type="ORF">GRS66_008178</name>
</gene>
<evidence type="ECO:0000313" key="6">
    <source>
        <dbReference type="EMBL" id="QID85596.1"/>
    </source>
</evidence>
<dbReference type="Gene3D" id="1.10.1510.30">
    <property type="match status" value="1"/>
</dbReference>
<keyword evidence="2" id="KW-0819">tRNA processing</keyword>
<dbReference type="InterPro" id="IPR011760">
    <property type="entry name" value="PsdUridine_synth_TruD_insert"/>
</dbReference>
<dbReference type="PROSITE" id="PS01268">
    <property type="entry name" value="UPF0024"/>
    <property type="match status" value="1"/>
</dbReference>
<dbReference type="AlphaFoldDB" id="A0A6C1E874"/>
<dbReference type="GO" id="GO:0008033">
    <property type="term" value="P:tRNA processing"/>
    <property type="evidence" value="ECO:0007669"/>
    <property type="project" value="UniProtKB-KW"/>
</dbReference>
<dbReference type="Proteomes" id="UP000501346">
    <property type="component" value="Chromosome SeVIII-SeXV"/>
</dbReference>
<evidence type="ECO:0000256" key="1">
    <source>
        <dbReference type="ARBA" id="ARBA00007953"/>
    </source>
</evidence>
<proteinExistence type="inferred from homology"/>
<evidence type="ECO:0000256" key="4">
    <source>
        <dbReference type="SAM" id="MobiDB-lite"/>
    </source>
</evidence>
<keyword evidence="7" id="KW-1185">Reference proteome</keyword>
<dbReference type="PIRSF" id="PIRSF037016">
    <property type="entry name" value="Pseudouridin_synth_euk_prd"/>
    <property type="match status" value="1"/>
</dbReference>
<dbReference type="GO" id="GO:0003723">
    <property type="term" value="F:RNA binding"/>
    <property type="evidence" value="ECO:0007669"/>
    <property type="project" value="InterPro"/>
</dbReference>
<dbReference type="FunFam" id="3.30.2350.20:FF:000011">
    <property type="entry name" value="Pseudouridine synthase"/>
    <property type="match status" value="1"/>
</dbReference>
<dbReference type="EMBL" id="CP049005">
    <property type="protein sequence ID" value="QID85596.1"/>
    <property type="molecule type" value="Genomic_DNA"/>
</dbReference>
<reference evidence="6 7" key="1">
    <citation type="journal article" date="2019" name="BMC Genomics">
        <title>Chromosome level assembly and comparative genome analysis confirm lager-brewing yeasts originated from a single hybridization.</title>
        <authorList>
            <person name="Salazar A.N."/>
            <person name="Gorter de Vries A.R."/>
            <person name="van den Broek M."/>
            <person name="Brouwers N."/>
            <person name="de la Torre Cortes P."/>
            <person name="Kuijpers N.G.A."/>
            <person name="Daran J.G."/>
            <person name="Abeel T."/>
        </authorList>
    </citation>
    <scope>NUCLEOTIDE SEQUENCE [LARGE SCALE GENOMIC DNA]</scope>
    <source>
        <strain evidence="6 7">CBS 1483</strain>
    </source>
</reference>
<feature type="region of interest" description="Disordered" evidence="4">
    <location>
        <begin position="187"/>
        <end position="211"/>
    </location>
</feature>
<evidence type="ECO:0000256" key="3">
    <source>
        <dbReference type="ARBA" id="ARBA00023235"/>
    </source>
</evidence>
<feature type="compositionally biased region" description="Basic and acidic residues" evidence="4">
    <location>
        <begin position="95"/>
        <end position="109"/>
    </location>
</feature>
<accession>A0A6C1E874</accession>
<comment type="similarity">
    <text evidence="1">Belongs to the pseudouridine synthase TruD family.</text>
</comment>
<dbReference type="GO" id="GO:0005634">
    <property type="term" value="C:nucleus"/>
    <property type="evidence" value="ECO:0007669"/>
    <property type="project" value="TreeGrafter"/>
</dbReference>
<name>A0A6C1E874_SACPS</name>
<dbReference type="OrthoDB" id="447290at2759"/>
<dbReference type="PANTHER" id="PTHR13326">
    <property type="entry name" value="TRNA PSEUDOURIDINE SYNTHASE D"/>
    <property type="match status" value="1"/>
</dbReference>
<keyword evidence="3" id="KW-0413">Isomerase</keyword>
<dbReference type="SUPFAM" id="SSF55120">
    <property type="entry name" value="Pseudouridine synthase"/>
    <property type="match status" value="1"/>
</dbReference>
<dbReference type="Gene3D" id="3.30.2350.20">
    <property type="entry name" value="TruD, catalytic domain"/>
    <property type="match status" value="1"/>
</dbReference>
<evidence type="ECO:0000259" key="5">
    <source>
        <dbReference type="PROSITE" id="PS50984"/>
    </source>
</evidence>
<sequence>MSDLTDVTVKRSLDTTVESPENVAKKSKIEQRIQIDSGIHEADVGITYFLSPELSGFKGQIKQRYTDFLVNEIDQEGNVIHLTDKGFKMPKKPQRSREEANAEREVEAARRQEFKVDSQLREELVEIFGEEDVSNIETVYRMANKMESTKSFEDKTVRTKIHQLLRQAFNNELESVTTDNNTFKIARSSKNSRANKQEKINQTKDANGVENWGYGPSKDFVHFTLHKENKDTMEAVNVITKLLRVPSRVIRYAGTKDRRAVTCQRLSISRIGMDRLNALNKTLKGMIIGNYNFSDTSLNLGDLKGNEFVIVIRDATTGDSEVSLEDIVSNGCTSLSENGFINYFGMQRFGTFSISTHTIGRELLLSNWEKAAELILSDQENVLPKSKEARKIWAETRDAALALKQMPRQCLAENALLYSLSNQRKEDDGTYSANAYYTAIMKIPRNLRTMYVHAYQSYVWNSIASKRIELYGLKLVVGDLVIDDTEKPVSETSIDDEDFDEDVREARFVRAKAVTQEDIDSGKYTMEDVVLPSPGFDVLYPSNEELKQLYVDILKADNMDPFDMRRKVRDFSLAGSYRNVVQKPKSLEYKIIHYDDPSQQIANTDLDILNNTRAKESGQKYMKAKLDRYMPGKGGEKTAVVLKFQLGTSSYATMALRELMKLETSRRGDMCDVKQGI</sequence>